<keyword evidence="4" id="KW-1185">Reference proteome</keyword>
<evidence type="ECO:0000259" key="1">
    <source>
        <dbReference type="Pfam" id="PF07398"/>
    </source>
</evidence>
<reference evidence="3 4" key="1">
    <citation type="submission" date="2024-06" db="EMBL/GenBank/DDBJ databases">
        <title>The Natural Products Discovery Center: Release of the First 8490 Sequenced Strains for Exploring Actinobacteria Biosynthetic Diversity.</title>
        <authorList>
            <person name="Kalkreuter E."/>
            <person name="Kautsar S.A."/>
            <person name="Yang D."/>
            <person name="Bader C.D."/>
            <person name="Teijaro C.N."/>
            <person name="Fluegel L."/>
            <person name="Davis C.M."/>
            <person name="Simpson J.R."/>
            <person name="Lauterbach L."/>
            <person name="Steele A.D."/>
            <person name="Gui C."/>
            <person name="Meng S."/>
            <person name="Li G."/>
            <person name="Viehrig K."/>
            <person name="Ye F."/>
            <person name="Su P."/>
            <person name="Kiefer A.F."/>
            <person name="Nichols A."/>
            <person name="Cepeda A.J."/>
            <person name="Yan W."/>
            <person name="Fan B."/>
            <person name="Jiang Y."/>
            <person name="Adhikari A."/>
            <person name="Zheng C.-J."/>
            <person name="Schuster L."/>
            <person name="Cowan T.M."/>
            <person name="Smanski M.J."/>
            <person name="Chevrette M.G."/>
            <person name="De Carvalho L.P.S."/>
            <person name="Shen B."/>
        </authorList>
    </citation>
    <scope>NUCLEOTIDE SEQUENCE [LARGE SCALE GENOMIC DNA]</scope>
    <source>
        <strain evidence="3 4">NPDC000837</strain>
    </source>
</reference>
<dbReference type="Pfam" id="PF11716">
    <property type="entry name" value="MDMPI_N"/>
    <property type="match status" value="1"/>
</dbReference>
<dbReference type="RefSeq" id="WP_351979200.1">
    <property type="nucleotide sequence ID" value="NZ_JBEPBX010000057.1"/>
</dbReference>
<dbReference type="InterPro" id="IPR034660">
    <property type="entry name" value="DinB/YfiT-like"/>
</dbReference>
<dbReference type="Proteomes" id="UP001445472">
    <property type="component" value="Unassembled WGS sequence"/>
</dbReference>
<accession>A0ABV1V5K6</accession>
<dbReference type="InterPro" id="IPR024344">
    <property type="entry name" value="MDMPI_metal-binding"/>
</dbReference>
<feature type="domain" description="Mycothiol-dependent maleylpyruvate isomerase metal-binding" evidence="2">
    <location>
        <begin position="15"/>
        <end position="130"/>
    </location>
</feature>
<dbReference type="NCBIfam" id="TIGR03083">
    <property type="entry name" value="maleylpyruvate isomerase family mycothiol-dependent enzyme"/>
    <property type="match status" value="1"/>
</dbReference>
<dbReference type="SUPFAM" id="SSF109854">
    <property type="entry name" value="DinB/YfiT-like putative metalloenzymes"/>
    <property type="match status" value="1"/>
</dbReference>
<evidence type="ECO:0000313" key="4">
    <source>
        <dbReference type="Proteomes" id="UP001445472"/>
    </source>
</evidence>
<protein>
    <submittedName>
        <fullName evidence="3">Maleylpyruvate isomerase family mycothiol-dependent enzyme</fullName>
    </submittedName>
</protein>
<dbReference type="GO" id="GO:0016853">
    <property type="term" value="F:isomerase activity"/>
    <property type="evidence" value="ECO:0007669"/>
    <property type="project" value="UniProtKB-KW"/>
</dbReference>
<dbReference type="InterPro" id="IPR010872">
    <property type="entry name" value="MDMPI_C-term_domain"/>
</dbReference>
<name>A0ABV1V5K6_9ACTN</name>
<comment type="caution">
    <text evidence="3">The sequence shown here is derived from an EMBL/GenBank/DDBJ whole genome shotgun (WGS) entry which is preliminary data.</text>
</comment>
<dbReference type="PANTHER" id="PTHR40758:SF1">
    <property type="entry name" value="CONSERVED PROTEIN"/>
    <property type="match status" value="1"/>
</dbReference>
<dbReference type="InterPro" id="IPR017517">
    <property type="entry name" value="Maleyloyr_isom"/>
</dbReference>
<organism evidence="3 4">
    <name type="scientific">Streptomyces xantholiticus</name>
    <dbReference type="NCBI Taxonomy" id="68285"/>
    <lineage>
        <taxon>Bacteria</taxon>
        <taxon>Bacillati</taxon>
        <taxon>Actinomycetota</taxon>
        <taxon>Actinomycetes</taxon>
        <taxon>Kitasatosporales</taxon>
        <taxon>Streptomycetaceae</taxon>
        <taxon>Streptomyces</taxon>
    </lineage>
</organism>
<sequence length="248" mass="26943">METPAFIKSLVHDGQLLASAAEEAGPDAAVPTCPAWQVRNLLRHTGMVHRWATGFVAEGHTGYRAGAGEPDLDGDELLEWFREGHGLLVRALSEAPPDLSCWSFLPAPSPLHFWARRQAHETAVHRADAQSAAGGGPGHVAAEFAVDGVDELLSAFHARPKSRVRSETPRVLRARATDTGDVWTVRLSAQPPHTVRTDDGPADCELSGTAERLYLTLWNRLPLEAVSVTGDTGLARLWREQSGITWSR</sequence>
<dbReference type="PANTHER" id="PTHR40758">
    <property type="entry name" value="CONSERVED PROTEIN"/>
    <property type="match status" value="1"/>
</dbReference>
<dbReference type="Pfam" id="PF07398">
    <property type="entry name" value="MDMPI_C"/>
    <property type="match status" value="1"/>
</dbReference>
<evidence type="ECO:0000313" key="3">
    <source>
        <dbReference type="EMBL" id="MER6618317.1"/>
    </source>
</evidence>
<evidence type="ECO:0000259" key="2">
    <source>
        <dbReference type="Pfam" id="PF11716"/>
    </source>
</evidence>
<dbReference type="EMBL" id="JBEPBX010000057">
    <property type="protein sequence ID" value="MER6618317.1"/>
    <property type="molecule type" value="Genomic_DNA"/>
</dbReference>
<proteinExistence type="predicted"/>
<gene>
    <name evidence="3" type="ORF">ABT276_34450</name>
</gene>
<keyword evidence="3" id="KW-0413">Isomerase</keyword>
<feature type="domain" description="MDMPI C-terminal" evidence="1">
    <location>
        <begin position="143"/>
        <end position="235"/>
    </location>
</feature>